<comment type="caution">
    <text evidence="2">The sequence shown here is derived from an EMBL/GenBank/DDBJ whole genome shotgun (WGS) entry which is preliminary data.</text>
</comment>
<name>A0ABW1T582_9ACTN</name>
<gene>
    <name evidence="2" type="ORF">ACFQGU_16525</name>
</gene>
<feature type="domain" description="PAS fold-4" evidence="1">
    <location>
        <begin position="63"/>
        <end position="159"/>
    </location>
</feature>
<evidence type="ECO:0000259" key="1">
    <source>
        <dbReference type="Pfam" id="PF08448"/>
    </source>
</evidence>
<keyword evidence="3" id="KW-1185">Reference proteome</keyword>
<dbReference type="Gene3D" id="3.30.450.20">
    <property type="entry name" value="PAS domain"/>
    <property type="match status" value="1"/>
</dbReference>
<dbReference type="InterPro" id="IPR035965">
    <property type="entry name" value="PAS-like_dom_sf"/>
</dbReference>
<dbReference type="Proteomes" id="UP001596138">
    <property type="component" value="Unassembled WGS sequence"/>
</dbReference>
<sequence>MREQWFTRATELDPIGPTVREVDWASTSWGPPEDWAPGLRSAVEICLSTRFPVLVTWGPDLLMLYNEGYRAMLGREKQAGATGRPVAQVWSEVWPDISPLFGQVLSTGVPVYLEDTPLRVNRSGYDEDAWFTFCYSALRDESGQVQGVLDIAYETTEQVVARRRLSFVSMLSTQLHAATGDVDALGRVVSDVLGRSLDLHAAELSLLVDERFIPLARANPREVPLLDPSTVPELVRSHRAQVVGDTFVMPLTGSATDPVVGVLALRATAGRAPDGLQLDFMELVGVTIASALSTSVKHMSEVGE</sequence>
<protein>
    <submittedName>
        <fullName evidence="2">PAS domain-containing protein</fullName>
    </submittedName>
</protein>
<feature type="non-terminal residue" evidence="2">
    <location>
        <position position="304"/>
    </location>
</feature>
<dbReference type="RefSeq" id="WP_386768799.1">
    <property type="nucleotide sequence ID" value="NZ_JBHSTI010000033.1"/>
</dbReference>
<dbReference type="EMBL" id="JBHSTI010000033">
    <property type="protein sequence ID" value="MFC6239480.1"/>
    <property type="molecule type" value="Genomic_DNA"/>
</dbReference>
<dbReference type="SUPFAM" id="SSF55785">
    <property type="entry name" value="PYP-like sensor domain (PAS domain)"/>
    <property type="match status" value="1"/>
</dbReference>
<evidence type="ECO:0000313" key="2">
    <source>
        <dbReference type="EMBL" id="MFC6239480.1"/>
    </source>
</evidence>
<dbReference type="Pfam" id="PF08448">
    <property type="entry name" value="PAS_4"/>
    <property type="match status" value="1"/>
</dbReference>
<evidence type="ECO:0000313" key="3">
    <source>
        <dbReference type="Proteomes" id="UP001596138"/>
    </source>
</evidence>
<accession>A0ABW1T582</accession>
<organism evidence="2 3">
    <name type="scientific">Longivirga aurantiaca</name>
    <dbReference type="NCBI Taxonomy" id="1837743"/>
    <lineage>
        <taxon>Bacteria</taxon>
        <taxon>Bacillati</taxon>
        <taxon>Actinomycetota</taxon>
        <taxon>Actinomycetes</taxon>
        <taxon>Sporichthyales</taxon>
        <taxon>Sporichthyaceae</taxon>
        <taxon>Longivirga</taxon>
    </lineage>
</organism>
<proteinExistence type="predicted"/>
<dbReference type="InterPro" id="IPR013656">
    <property type="entry name" value="PAS_4"/>
</dbReference>
<reference evidence="3" key="1">
    <citation type="journal article" date="2019" name="Int. J. Syst. Evol. Microbiol.">
        <title>The Global Catalogue of Microorganisms (GCM) 10K type strain sequencing project: providing services to taxonomists for standard genome sequencing and annotation.</title>
        <authorList>
            <consortium name="The Broad Institute Genomics Platform"/>
            <consortium name="The Broad Institute Genome Sequencing Center for Infectious Disease"/>
            <person name="Wu L."/>
            <person name="Ma J."/>
        </authorList>
    </citation>
    <scope>NUCLEOTIDE SEQUENCE [LARGE SCALE GENOMIC DNA]</scope>
    <source>
        <strain evidence="3">CGMCC 4.7317</strain>
    </source>
</reference>